<dbReference type="SMART" id="SM00857">
    <property type="entry name" value="Resolvase"/>
    <property type="match status" value="1"/>
</dbReference>
<evidence type="ECO:0008006" key="11">
    <source>
        <dbReference type="Google" id="ProtNLM"/>
    </source>
</evidence>
<dbReference type="CDD" id="cd03768">
    <property type="entry name" value="SR_ResInv"/>
    <property type="match status" value="1"/>
</dbReference>
<evidence type="ECO:0000256" key="6">
    <source>
        <dbReference type="SAM" id="Coils"/>
    </source>
</evidence>
<dbReference type="Pfam" id="PF07508">
    <property type="entry name" value="Recombinase"/>
    <property type="match status" value="1"/>
</dbReference>
<proteinExistence type="predicted"/>
<comment type="caution">
    <text evidence="9">The sequence shown here is derived from an EMBL/GenBank/DDBJ whole genome shotgun (WGS) entry which is preliminary data.</text>
</comment>
<evidence type="ECO:0000256" key="4">
    <source>
        <dbReference type="PIRSR" id="PIRSR606118-50"/>
    </source>
</evidence>
<evidence type="ECO:0000259" key="7">
    <source>
        <dbReference type="PROSITE" id="PS51736"/>
    </source>
</evidence>
<gene>
    <name evidence="9" type="ORF">A2264_02150</name>
</gene>
<dbReference type="GO" id="GO:0000150">
    <property type="term" value="F:DNA strand exchange activity"/>
    <property type="evidence" value="ECO:0007669"/>
    <property type="project" value="InterPro"/>
</dbReference>
<dbReference type="PANTHER" id="PTHR30461:SF23">
    <property type="entry name" value="DNA RECOMBINASE-RELATED"/>
    <property type="match status" value="1"/>
</dbReference>
<dbReference type="EMBL" id="MEVT01000014">
    <property type="protein sequence ID" value="OGC62654.1"/>
    <property type="molecule type" value="Genomic_DNA"/>
</dbReference>
<feature type="coiled-coil region" evidence="6">
    <location>
        <begin position="473"/>
        <end position="531"/>
    </location>
</feature>
<feature type="active site" description="O-(5'-phospho-DNA)-serine intermediate" evidence="4 5">
    <location>
        <position position="20"/>
    </location>
</feature>
<dbReference type="InterPro" id="IPR006119">
    <property type="entry name" value="Resolv_N"/>
</dbReference>
<dbReference type="GO" id="GO:0003677">
    <property type="term" value="F:DNA binding"/>
    <property type="evidence" value="ECO:0007669"/>
    <property type="project" value="UniProtKB-KW"/>
</dbReference>
<keyword evidence="6" id="KW-0175">Coiled coil</keyword>
<dbReference type="Gene3D" id="3.40.50.1390">
    <property type="entry name" value="Resolvase, N-terminal catalytic domain"/>
    <property type="match status" value="1"/>
</dbReference>
<dbReference type="PROSITE" id="PS51737">
    <property type="entry name" value="RECOMBINASE_DNA_BIND"/>
    <property type="match status" value="1"/>
</dbReference>
<dbReference type="PROSITE" id="PS51736">
    <property type="entry name" value="RECOMBINASES_3"/>
    <property type="match status" value="1"/>
</dbReference>
<accession>A0A1F4VZR1</accession>
<keyword evidence="1" id="KW-0229">DNA integration</keyword>
<dbReference type="AlphaFoldDB" id="A0A1F4VZR1"/>
<evidence type="ECO:0000256" key="2">
    <source>
        <dbReference type="ARBA" id="ARBA00023125"/>
    </source>
</evidence>
<dbReference type="InterPro" id="IPR038109">
    <property type="entry name" value="DNA_bind_recomb_sf"/>
</dbReference>
<dbReference type="SUPFAM" id="SSF53041">
    <property type="entry name" value="Resolvase-like"/>
    <property type="match status" value="1"/>
</dbReference>
<dbReference type="Proteomes" id="UP000176614">
    <property type="component" value="Unassembled WGS sequence"/>
</dbReference>
<evidence type="ECO:0000313" key="10">
    <source>
        <dbReference type="Proteomes" id="UP000176614"/>
    </source>
</evidence>
<name>A0A1F4VZR1_UNCKA</name>
<dbReference type="Pfam" id="PF13408">
    <property type="entry name" value="Zn_ribbon_recom"/>
    <property type="match status" value="1"/>
</dbReference>
<feature type="coiled-coil region" evidence="6">
    <location>
        <begin position="417"/>
        <end position="444"/>
    </location>
</feature>
<keyword evidence="2" id="KW-0238">DNA-binding</keyword>
<organism evidence="9 10">
    <name type="scientific">candidate division WWE3 bacterium RIFOXYA2_FULL_46_9</name>
    <dbReference type="NCBI Taxonomy" id="1802636"/>
    <lineage>
        <taxon>Bacteria</taxon>
        <taxon>Katanobacteria</taxon>
    </lineage>
</organism>
<dbReference type="InterPro" id="IPR050639">
    <property type="entry name" value="SSR_resolvase"/>
</dbReference>
<dbReference type="GO" id="GO:0015074">
    <property type="term" value="P:DNA integration"/>
    <property type="evidence" value="ECO:0007669"/>
    <property type="project" value="UniProtKB-KW"/>
</dbReference>
<dbReference type="InterPro" id="IPR036162">
    <property type="entry name" value="Resolvase-like_N_sf"/>
</dbReference>
<dbReference type="Pfam" id="PF00239">
    <property type="entry name" value="Resolvase"/>
    <property type="match status" value="1"/>
</dbReference>
<sequence>MPTLNSQDKPVKVAYYLRVSTDDQIDRYGIALQKRSLDAIVASRGTLEDGKTNALQLAGEQYIYKDEGVSGTIPLEDRPAFARLQEDVVNAPDGEKPFDIVAVYKIDRFARKLKILLDVIEFFEKYGIKFISVHESIDTSTPFGRAILGIVGVLSELEMETIAMRTRAGKEEAIAKGVFMGKVPPYGYIKDTERRLKVLPKEAEIVNVIFEKFVVERLPLQAICRYLEDNKIESPGVTAVTNQKRKGGISKKSNPFFWATPMIKNILGDEIYLGKYYYNKTKGRKHLPKAEWKLSVYRYEAIVDTITFAKTQTLLENRKIFNVVRHDDKHIYLLSGLLKCACCYNPERDKNEGMQTLHGEPKEIHKGSQHYTYYYKCRRKTTAKTSIRCGSLPLPAEQIEKYVIERLRELLTDPKAVFNYQLKLRSTEQELKRLNTDYDMIRRLKNGLPQRKSNLKEQQEYSYITSKELTEKLNALDSQEKEYDGKLAEWEAKISETKLDEGYIKSFEIFEKQYKKALEDINSNRETLQQLLRMIVDKIVVHSRPVKEGDIIAGRKTGDQQVPYKIEMKLHLPQEYLKLLEAKANEAWVNRPEEFGDKNVNW</sequence>
<evidence type="ECO:0000313" key="9">
    <source>
        <dbReference type="EMBL" id="OGC62654.1"/>
    </source>
</evidence>
<evidence type="ECO:0000256" key="5">
    <source>
        <dbReference type="PROSITE-ProRule" id="PRU10137"/>
    </source>
</evidence>
<evidence type="ECO:0000256" key="1">
    <source>
        <dbReference type="ARBA" id="ARBA00022908"/>
    </source>
</evidence>
<dbReference type="InterPro" id="IPR006118">
    <property type="entry name" value="Recombinase_CS"/>
</dbReference>
<keyword evidence="3" id="KW-0233">DNA recombination</keyword>
<evidence type="ECO:0000256" key="3">
    <source>
        <dbReference type="ARBA" id="ARBA00023172"/>
    </source>
</evidence>
<dbReference type="PANTHER" id="PTHR30461">
    <property type="entry name" value="DNA-INVERTASE FROM LAMBDOID PROPHAGE"/>
    <property type="match status" value="1"/>
</dbReference>
<protein>
    <recommendedName>
        <fullName evidence="11">Resolvase/invertase-type recombinase catalytic domain-containing protein</fullName>
    </recommendedName>
</protein>
<dbReference type="InterPro" id="IPR025827">
    <property type="entry name" value="Zn_ribbon_recom_dom"/>
</dbReference>
<dbReference type="Gene3D" id="3.90.1750.20">
    <property type="entry name" value="Putative Large Serine Recombinase, Chain B, Domain 2"/>
    <property type="match status" value="1"/>
</dbReference>
<feature type="domain" description="Recombinase" evidence="8">
    <location>
        <begin position="185"/>
        <end position="321"/>
    </location>
</feature>
<dbReference type="InterPro" id="IPR011109">
    <property type="entry name" value="DNA_bind_recombinase_dom"/>
</dbReference>
<feature type="domain" description="Resolvase/invertase-type recombinase catalytic" evidence="7">
    <location>
        <begin position="12"/>
        <end position="177"/>
    </location>
</feature>
<reference evidence="9 10" key="1">
    <citation type="journal article" date="2016" name="Nat. Commun.">
        <title>Thousands of microbial genomes shed light on interconnected biogeochemical processes in an aquifer system.</title>
        <authorList>
            <person name="Anantharaman K."/>
            <person name="Brown C.T."/>
            <person name="Hug L.A."/>
            <person name="Sharon I."/>
            <person name="Castelle C.J."/>
            <person name="Probst A.J."/>
            <person name="Thomas B.C."/>
            <person name="Singh A."/>
            <person name="Wilkins M.J."/>
            <person name="Karaoz U."/>
            <person name="Brodie E.L."/>
            <person name="Williams K.H."/>
            <person name="Hubbard S.S."/>
            <person name="Banfield J.F."/>
        </authorList>
    </citation>
    <scope>NUCLEOTIDE SEQUENCE [LARGE SCALE GENOMIC DNA]</scope>
</reference>
<evidence type="ECO:0000259" key="8">
    <source>
        <dbReference type="PROSITE" id="PS51737"/>
    </source>
</evidence>
<dbReference type="PROSITE" id="PS00397">
    <property type="entry name" value="RECOMBINASES_1"/>
    <property type="match status" value="1"/>
</dbReference>